<reference evidence="4 5" key="1">
    <citation type="submission" date="2023-08" db="EMBL/GenBank/DDBJ databases">
        <title>Black Yeasts Isolated from many extreme environments.</title>
        <authorList>
            <person name="Coleine C."/>
            <person name="Stajich J.E."/>
            <person name="Selbmann L."/>
        </authorList>
    </citation>
    <scope>NUCLEOTIDE SEQUENCE [LARGE SCALE GENOMIC DNA]</scope>
    <source>
        <strain evidence="4 5">CCFEE 6328</strain>
    </source>
</reference>
<dbReference type="PANTHER" id="PTHR11820">
    <property type="entry name" value="ACYLPYRUVASE"/>
    <property type="match status" value="1"/>
</dbReference>
<proteinExistence type="inferred from homology"/>
<dbReference type="InterPro" id="IPR036663">
    <property type="entry name" value="Fumarylacetoacetase_C_sf"/>
</dbReference>
<name>A0ABR0IWW5_9EURO</name>
<organism evidence="4 5">
    <name type="scientific">Exophiala sideris</name>
    <dbReference type="NCBI Taxonomy" id="1016849"/>
    <lineage>
        <taxon>Eukaryota</taxon>
        <taxon>Fungi</taxon>
        <taxon>Dikarya</taxon>
        <taxon>Ascomycota</taxon>
        <taxon>Pezizomycotina</taxon>
        <taxon>Eurotiomycetes</taxon>
        <taxon>Chaetothyriomycetidae</taxon>
        <taxon>Chaetothyriales</taxon>
        <taxon>Herpotrichiellaceae</taxon>
        <taxon>Exophiala</taxon>
    </lineage>
</organism>
<accession>A0ABR0IWW5</accession>
<gene>
    <name evidence="4" type="ORF">LTR69_010571</name>
</gene>
<feature type="domain" description="Fumarylacetoacetase-like C-terminal" evidence="3">
    <location>
        <begin position="72"/>
        <end position="276"/>
    </location>
</feature>
<sequence>MDTMGFARLVRFVAEDGATYYGDAGTSKCGSFTSARVIKGNIFGDFTITDNVKQIQKLLSPLDRNTTHVVRGLGVNYQGVPEQMGFNFPQHPLLFYKPVTAIVGPFDDVPIDPSAQDDGLDCEVELVIVIGKGSHNVKEEDALSHVLGYTVGNDMTHHGWMRKGNRMGALGKQCDGWCPIGPCIVPTGAVEDPQNLRLWAKINGETVQNGSTKEMIFSVPHLVSFLSQGTTMLPGDIILTGTPVGARAVWKPPVWLRNGDVMELGIETIGQIVNKIAFQ</sequence>
<evidence type="ECO:0000259" key="3">
    <source>
        <dbReference type="Pfam" id="PF01557"/>
    </source>
</evidence>
<keyword evidence="5" id="KW-1185">Reference proteome</keyword>
<comment type="caution">
    <text evidence="4">The sequence shown here is derived from an EMBL/GenBank/DDBJ whole genome shotgun (WGS) entry which is preliminary data.</text>
</comment>
<dbReference type="PANTHER" id="PTHR11820:SF112">
    <property type="entry name" value="FUMARYLACETOACETATE HYDROLASE FAMILY PROTEIN (AFU_ORTHOLOGUE AFUA_1G02370)-RELATED"/>
    <property type="match status" value="1"/>
</dbReference>
<dbReference type="SUPFAM" id="SSF56529">
    <property type="entry name" value="FAH"/>
    <property type="match status" value="1"/>
</dbReference>
<evidence type="ECO:0000313" key="5">
    <source>
        <dbReference type="Proteomes" id="UP001345691"/>
    </source>
</evidence>
<dbReference type="Gene3D" id="3.90.850.10">
    <property type="entry name" value="Fumarylacetoacetase-like, C-terminal domain"/>
    <property type="match status" value="1"/>
</dbReference>
<evidence type="ECO:0000256" key="2">
    <source>
        <dbReference type="ARBA" id="ARBA00022723"/>
    </source>
</evidence>
<dbReference type="EMBL" id="JAVRRF010000037">
    <property type="protein sequence ID" value="KAK5050715.1"/>
    <property type="molecule type" value="Genomic_DNA"/>
</dbReference>
<evidence type="ECO:0000256" key="1">
    <source>
        <dbReference type="ARBA" id="ARBA00010211"/>
    </source>
</evidence>
<protein>
    <recommendedName>
        <fullName evidence="3">Fumarylacetoacetase-like C-terminal domain-containing protein</fullName>
    </recommendedName>
</protein>
<evidence type="ECO:0000313" key="4">
    <source>
        <dbReference type="EMBL" id="KAK5050715.1"/>
    </source>
</evidence>
<dbReference type="Pfam" id="PF01557">
    <property type="entry name" value="FAA_hydrolase"/>
    <property type="match status" value="1"/>
</dbReference>
<dbReference type="InterPro" id="IPR011234">
    <property type="entry name" value="Fumarylacetoacetase-like_C"/>
</dbReference>
<dbReference type="Proteomes" id="UP001345691">
    <property type="component" value="Unassembled WGS sequence"/>
</dbReference>
<comment type="similarity">
    <text evidence="1">Belongs to the FAH family.</text>
</comment>
<keyword evidence="2" id="KW-0479">Metal-binding</keyword>